<dbReference type="RefSeq" id="WP_109012159.1">
    <property type="nucleotide sequence ID" value="NZ_BDUD01000001.1"/>
</dbReference>
<proteinExistence type="predicted"/>
<comment type="caution">
    <text evidence="1">The sequence shown here is derived from an EMBL/GenBank/DDBJ whole genome shotgun (WGS) entry which is preliminary data.</text>
</comment>
<evidence type="ECO:0000313" key="2">
    <source>
        <dbReference type="Proteomes" id="UP000245124"/>
    </source>
</evidence>
<dbReference type="Proteomes" id="UP000245124">
    <property type="component" value="Unassembled WGS sequence"/>
</dbReference>
<dbReference type="Gene3D" id="3.30.70.1440">
    <property type="entry name" value="Multidrug efflux transporter AcrB pore domain"/>
    <property type="match status" value="1"/>
</dbReference>
<sequence length="78" mass="8012">MSTSDKQLQGREASGFSSGQAIQAMQQAVSEAAIQGVGSDWIGTAREELSAGNLGINTTRLSILNPKFGFGKGLLGLG</sequence>
<dbReference type="EMBL" id="BDUD01000001">
    <property type="protein sequence ID" value="GBG22418.1"/>
    <property type="molecule type" value="Genomic_DNA"/>
</dbReference>
<accession>A0A2R5FY76</accession>
<dbReference type="SUPFAM" id="SSF82693">
    <property type="entry name" value="Multidrug efflux transporter AcrB pore domain, PN1, PN2, PC1 and PC2 subdomains"/>
    <property type="match status" value="1"/>
</dbReference>
<protein>
    <submittedName>
        <fullName evidence="1">Transporter</fullName>
    </submittedName>
</protein>
<name>A0A2R5FY76_NOSCO</name>
<keyword evidence="2" id="KW-1185">Reference proteome</keyword>
<gene>
    <name evidence="1" type="ORF">NIES4072_61260</name>
</gene>
<organism evidence="1 2">
    <name type="scientific">Nostoc commune NIES-4072</name>
    <dbReference type="NCBI Taxonomy" id="2005467"/>
    <lineage>
        <taxon>Bacteria</taxon>
        <taxon>Bacillati</taxon>
        <taxon>Cyanobacteriota</taxon>
        <taxon>Cyanophyceae</taxon>
        <taxon>Nostocales</taxon>
        <taxon>Nostocaceae</taxon>
        <taxon>Nostoc</taxon>
    </lineage>
</organism>
<reference evidence="1 2" key="1">
    <citation type="submission" date="2017-06" db="EMBL/GenBank/DDBJ databases">
        <title>Genome sequencing of cyanobaciteial culture collection at National Institute for Environmental Studies (NIES).</title>
        <authorList>
            <person name="Hirose Y."/>
            <person name="Shimura Y."/>
            <person name="Fujisawa T."/>
            <person name="Nakamura Y."/>
            <person name="Kawachi M."/>
        </authorList>
    </citation>
    <scope>NUCLEOTIDE SEQUENCE [LARGE SCALE GENOMIC DNA]</scope>
    <source>
        <strain evidence="1 2">NIES-4072</strain>
    </source>
</reference>
<dbReference type="AlphaFoldDB" id="A0A2R5FY76"/>
<evidence type="ECO:0000313" key="1">
    <source>
        <dbReference type="EMBL" id="GBG22418.1"/>
    </source>
</evidence>